<dbReference type="Gene3D" id="3.20.20.80">
    <property type="entry name" value="Glycosidases"/>
    <property type="match status" value="1"/>
</dbReference>
<evidence type="ECO:0000256" key="2">
    <source>
        <dbReference type="ARBA" id="ARBA00010838"/>
    </source>
</evidence>
<dbReference type="GO" id="GO:0030245">
    <property type="term" value="P:cellulose catabolic process"/>
    <property type="evidence" value="ECO:0007669"/>
    <property type="project" value="UniProtKB-KW"/>
</dbReference>
<proteinExistence type="inferred from homology"/>
<dbReference type="PROSITE" id="PS00653">
    <property type="entry name" value="GLYCOSYL_HYDROL_F1_2"/>
    <property type="match status" value="1"/>
</dbReference>
<evidence type="ECO:0000256" key="3">
    <source>
        <dbReference type="ARBA" id="ARBA00012744"/>
    </source>
</evidence>
<dbReference type="PANTHER" id="PTHR10353">
    <property type="entry name" value="GLYCOSYL HYDROLASE"/>
    <property type="match status" value="1"/>
</dbReference>
<dbReference type="Pfam" id="PF00232">
    <property type="entry name" value="Glyco_hydro_1"/>
    <property type="match status" value="1"/>
</dbReference>
<dbReference type="Proteomes" id="UP000515789">
    <property type="component" value="Chromosome"/>
</dbReference>
<feature type="binding site" evidence="10">
    <location>
        <position position="403"/>
    </location>
    <ligand>
        <name>substrate</name>
    </ligand>
</feature>
<comment type="catalytic activity">
    <reaction evidence="1 11">
        <text>Hydrolysis of terminal, non-reducing beta-D-glucosyl residues with release of beta-D-glucose.</text>
        <dbReference type="EC" id="3.2.1.21"/>
    </reaction>
</comment>
<evidence type="ECO:0000256" key="10">
    <source>
        <dbReference type="PIRSR" id="PIRSR617736-2"/>
    </source>
</evidence>
<dbReference type="RefSeq" id="WP_018597052.1">
    <property type="nucleotide sequence ID" value="NZ_AP031439.1"/>
</dbReference>
<dbReference type="EMBL" id="CP039126">
    <property type="protein sequence ID" value="QMW81012.1"/>
    <property type="molecule type" value="Genomic_DNA"/>
</dbReference>
<dbReference type="InterPro" id="IPR017736">
    <property type="entry name" value="Glyco_hydro_1_beta-glucosidase"/>
</dbReference>
<keyword evidence="6" id="KW-0119">Carbohydrate metabolism</keyword>
<dbReference type="GeneID" id="75053515"/>
<evidence type="ECO:0000256" key="6">
    <source>
        <dbReference type="ARBA" id="ARBA00023277"/>
    </source>
</evidence>
<evidence type="ECO:0000256" key="9">
    <source>
        <dbReference type="PIRSR" id="PIRSR617736-1"/>
    </source>
</evidence>
<feature type="binding site" evidence="10">
    <location>
        <begin position="410"/>
        <end position="411"/>
    </location>
    <ligand>
        <name>substrate</name>
    </ligand>
</feature>
<feature type="binding site" evidence="10">
    <location>
        <position position="17"/>
    </location>
    <ligand>
        <name>substrate</name>
    </ligand>
</feature>
<keyword evidence="7 11" id="KW-0326">Glycosidase</keyword>
<dbReference type="InterPro" id="IPR017853">
    <property type="entry name" value="GH"/>
</dbReference>
<feature type="binding site" evidence="10">
    <location>
        <position position="162"/>
    </location>
    <ligand>
        <name>substrate</name>
    </ligand>
</feature>
<evidence type="ECO:0000313" key="13">
    <source>
        <dbReference type="Proteomes" id="UP000515789"/>
    </source>
</evidence>
<keyword evidence="5" id="KW-0136">Cellulose degradation</keyword>
<feature type="binding site" evidence="10">
    <location>
        <position position="118"/>
    </location>
    <ligand>
        <name>substrate</name>
    </ligand>
</feature>
<reference evidence="12 13" key="1">
    <citation type="submission" date="2019-04" db="EMBL/GenBank/DDBJ databases">
        <authorList>
            <person name="Schori C."/>
            <person name="Ahrens C."/>
        </authorList>
    </citation>
    <scope>NUCLEOTIDE SEQUENCE [LARGE SCALE GENOMIC DNA]</scope>
    <source>
        <strain evidence="12 13">DSM 2950</strain>
    </source>
</reference>
<dbReference type="PANTHER" id="PTHR10353:SF36">
    <property type="entry name" value="LP05116P"/>
    <property type="match status" value="1"/>
</dbReference>
<evidence type="ECO:0000256" key="11">
    <source>
        <dbReference type="RuleBase" id="RU361175"/>
    </source>
</evidence>
<feature type="active site" description="Nucleophile" evidence="9">
    <location>
        <position position="356"/>
    </location>
</feature>
<evidence type="ECO:0000256" key="7">
    <source>
        <dbReference type="ARBA" id="ARBA00023295"/>
    </source>
</evidence>
<dbReference type="FunFam" id="3.20.20.80:FF:000004">
    <property type="entry name" value="Beta-glucosidase 6-phospho-beta-glucosidase"/>
    <property type="match status" value="1"/>
</dbReference>
<feature type="active site" description="Proton donor" evidence="9">
    <location>
        <position position="163"/>
    </location>
</feature>
<evidence type="ECO:0000256" key="1">
    <source>
        <dbReference type="ARBA" id="ARBA00000448"/>
    </source>
</evidence>
<organism evidence="12 13">
    <name type="scientific">Blautia producta</name>
    <dbReference type="NCBI Taxonomy" id="33035"/>
    <lineage>
        <taxon>Bacteria</taxon>
        <taxon>Bacillati</taxon>
        <taxon>Bacillota</taxon>
        <taxon>Clostridia</taxon>
        <taxon>Lachnospirales</taxon>
        <taxon>Lachnospiraceae</taxon>
        <taxon>Blautia</taxon>
    </lineage>
</organism>
<dbReference type="InterPro" id="IPR033132">
    <property type="entry name" value="GH_1_N_CS"/>
</dbReference>
<dbReference type="AlphaFoldDB" id="A0A7G5N2B9"/>
<evidence type="ECO:0000256" key="8">
    <source>
        <dbReference type="ARBA" id="ARBA00023326"/>
    </source>
</evidence>
<sequence>MGFSENFLWGTATASYQIEGGAFEGGRGYTVWDDFCRTPGKVFSMHNGDVACDHYHRYKEDVKMMADMGIQAYRFSIAWSRILPEGKGEVSQSGIDFYNALIDELLKYNIKPCLTLFHWDLPFALHRLGGWQNPEIVDWFAEYAAVAAKAFGDRVKFFMTFNEPQCFVGLGHVTGEHAPGNLMSRRSVLEMAHHVMMAHGKAVQAIRSLVPDAQIGYAPTSNPVIPATDSPEDIEAARKAYFAVEDKPDYMWSVSWWSDPVMFGRYPEDGLKLFEKDLPDFKPEDLKLMHQPLDFYGQNIYNGYKVKSDHKGGWETVQRPVGYPRTGNGWPVVPESLYWGPRFLYERYQKPIVITENGCCCADVVSLDGKVHDPNRIDFYHRYLRELGRAIEDGVKVDAYFAWSVVDNFEWAKGYSDRFGMVYVDFETQERILKDSAYWYSEVIKNNGANLADIH</sequence>
<dbReference type="GO" id="GO:0008422">
    <property type="term" value="F:beta-glucosidase activity"/>
    <property type="evidence" value="ECO:0007669"/>
    <property type="project" value="UniProtKB-EC"/>
</dbReference>
<evidence type="ECO:0000313" key="12">
    <source>
        <dbReference type="EMBL" id="QMW81012.1"/>
    </source>
</evidence>
<keyword evidence="4 11" id="KW-0378">Hydrolase</keyword>
<feature type="binding site" evidence="10">
    <location>
        <position position="301"/>
    </location>
    <ligand>
        <name>substrate</name>
    </ligand>
</feature>
<dbReference type="SUPFAM" id="SSF51445">
    <property type="entry name" value="(Trans)glycosidases"/>
    <property type="match status" value="1"/>
</dbReference>
<keyword evidence="8" id="KW-0624">Polysaccharide degradation</keyword>
<evidence type="ECO:0000256" key="5">
    <source>
        <dbReference type="ARBA" id="ARBA00023001"/>
    </source>
</evidence>
<comment type="similarity">
    <text evidence="2 11">Belongs to the glycosyl hydrolase 1 family.</text>
</comment>
<dbReference type="EC" id="3.2.1.21" evidence="3 11"/>
<dbReference type="PRINTS" id="PR00131">
    <property type="entry name" value="GLHYDRLASE1"/>
</dbReference>
<name>A0A7G5N2B9_9FIRM</name>
<dbReference type="NCBIfam" id="TIGR03356">
    <property type="entry name" value="BGL"/>
    <property type="match status" value="1"/>
</dbReference>
<gene>
    <name evidence="12" type="ORF">E5259_27505</name>
</gene>
<accession>A0A7G5N2B9</accession>
<protein>
    <recommendedName>
        <fullName evidence="3 11">Beta-glucosidase</fullName>
        <ecNumber evidence="3 11">3.2.1.21</ecNumber>
    </recommendedName>
</protein>
<evidence type="ECO:0000256" key="4">
    <source>
        <dbReference type="ARBA" id="ARBA00022801"/>
    </source>
</evidence>
<dbReference type="InterPro" id="IPR001360">
    <property type="entry name" value="Glyco_hydro_1"/>
</dbReference>